<evidence type="ECO:0000313" key="2">
    <source>
        <dbReference type="Proteomes" id="UP000637359"/>
    </source>
</evidence>
<comment type="caution">
    <text evidence="1">The sequence shown here is derived from an EMBL/GenBank/DDBJ whole genome shotgun (WGS) entry which is preliminary data.</text>
</comment>
<dbReference type="Proteomes" id="UP000637359">
    <property type="component" value="Unassembled WGS sequence"/>
</dbReference>
<evidence type="ECO:0000313" key="1">
    <source>
        <dbReference type="EMBL" id="MBC5638138.1"/>
    </source>
</evidence>
<proteinExistence type="predicted"/>
<accession>A0A923RKD6</accession>
<name>A0A923RKD6_9BACI</name>
<reference evidence="1" key="1">
    <citation type="submission" date="2020-08" db="EMBL/GenBank/DDBJ databases">
        <title>Genome public.</title>
        <authorList>
            <person name="Liu C."/>
            <person name="Sun Q."/>
        </authorList>
    </citation>
    <scope>NUCLEOTIDE SEQUENCE</scope>
    <source>
        <strain evidence="1">BX22</strain>
    </source>
</reference>
<protein>
    <submittedName>
        <fullName evidence="1">Uncharacterized protein</fullName>
    </submittedName>
</protein>
<dbReference type="RefSeq" id="WP_186870840.1">
    <property type="nucleotide sequence ID" value="NZ_JACOOL010000012.1"/>
</dbReference>
<keyword evidence="2" id="KW-1185">Reference proteome</keyword>
<sequence>MKQVLGIVLLVITLVGCSNEQVVNNHYYYSLTGEGESWSINSYQLVKAGNAVLTMKDTSEFLTNSYQIQVFAEIDGKEVFASK</sequence>
<gene>
    <name evidence="1" type="ORF">H8S33_15180</name>
</gene>
<dbReference type="AlphaFoldDB" id="A0A923RKD6"/>
<dbReference type="PROSITE" id="PS51257">
    <property type="entry name" value="PROKAR_LIPOPROTEIN"/>
    <property type="match status" value="1"/>
</dbReference>
<organism evidence="1 2">
    <name type="scientific">Ornithinibacillus hominis</name>
    <dbReference type="NCBI Taxonomy" id="2763055"/>
    <lineage>
        <taxon>Bacteria</taxon>
        <taxon>Bacillati</taxon>
        <taxon>Bacillota</taxon>
        <taxon>Bacilli</taxon>
        <taxon>Bacillales</taxon>
        <taxon>Bacillaceae</taxon>
        <taxon>Ornithinibacillus</taxon>
    </lineage>
</organism>
<dbReference type="EMBL" id="JACOOL010000012">
    <property type="protein sequence ID" value="MBC5638138.1"/>
    <property type="molecule type" value="Genomic_DNA"/>
</dbReference>